<comment type="caution">
    <text evidence="2">The sequence shown here is derived from an EMBL/GenBank/DDBJ whole genome shotgun (WGS) entry which is preliminary data.</text>
</comment>
<organism evidence="2 3">
    <name type="scientific">Acetobacter fallax</name>
    <dbReference type="NCBI Taxonomy" id="1737473"/>
    <lineage>
        <taxon>Bacteria</taxon>
        <taxon>Pseudomonadati</taxon>
        <taxon>Pseudomonadota</taxon>
        <taxon>Alphaproteobacteria</taxon>
        <taxon>Acetobacterales</taxon>
        <taxon>Acetobacteraceae</taxon>
        <taxon>Acetobacter</taxon>
    </lineage>
</organism>
<keyword evidence="1" id="KW-0732">Signal</keyword>
<gene>
    <name evidence="2" type="ORF">GOB84_01755</name>
</gene>
<accession>A0ABX0K4K2</accession>
<dbReference type="EMBL" id="WOSW01000001">
    <property type="protein sequence ID" value="NHO31299.1"/>
    <property type="molecule type" value="Genomic_DNA"/>
</dbReference>
<evidence type="ECO:0000256" key="1">
    <source>
        <dbReference type="SAM" id="SignalP"/>
    </source>
</evidence>
<feature type="chain" id="PRO_5045578464" evidence="1">
    <location>
        <begin position="28"/>
        <end position="145"/>
    </location>
</feature>
<dbReference type="RefSeq" id="WP_173575862.1">
    <property type="nucleotide sequence ID" value="NZ_WOSW01000001.1"/>
</dbReference>
<sequence>MIRFSPRALAAFAITAGITSASLPALAGDMLAQPTTTPEGRPSAAGILPATGAEVASVTPVNLAGLLNYCVETELVSHDDGDSVQTALNAKTNAVPSDQNGNMDYAVGSAGQMIVAGKVTTVTPLDTGAQGKICSAVLARSKSMI</sequence>
<dbReference type="Proteomes" id="UP000615326">
    <property type="component" value="Unassembled WGS sequence"/>
</dbReference>
<evidence type="ECO:0000313" key="3">
    <source>
        <dbReference type="Proteomes" id="UP000615326"/>
    </source>
</evidence>
<protein>
    <submittedName>
        <fullName evidence="2">Alcohol dehydrogenase</fullName>
    </submittedName>
</protein>
<name>A0ABX0K4K2_9PROT</name>
<feature type="signal peptide" evidence="1">
    <location>
        <begin position="1"/>
        <end position="27"/>
    </location>
</feature>
<keyword evidence="3" id="KW-1185">Reference proteome</keyword>
<evidence type="ECO:0000313" key="2">
    <source>
        <dbReference type="EMBL" id="NHO31299.1"/>
    </source>
</evidence>
<reference evidence="2 3" key="1">
    <citation type="journal article" date="2020" name="Int. J. Syst. Evol. Microbiol.">
        <title>Novel acetic acid bacteria from cider fermentations: Acetobacter conturbans sp. nov. and Acetobacter fallax sp. nov.</title>
        <authorList>
            <person name="Sombolestani A.S."/>
            <person name="Cleenwerck I."/>
            <person name="Cnockaert M."/>
            <person name="Borremans W."/>
            <person name="Wieme A.D."/>
            <person name="De Vuyst L."/>
            <person name="Vandamme P."/>
        </authorList>
    </citation>
    <scope>NUCLEOTIDE SEQUENCE [LARGE SCALE GENOMIC DNA]</scope>
    <source>
        <strain evidence="2 3">LMG 1637</strain>
    </source>
</reference>
<proteinExistence type="predicted"/>